<dbReference type="STRING" id="914234.M2PRV7"/>
<dbReference type="PANTHER" id="PTHR38248">
    <property type="entry name" value="FUNK1 6"/>
    <property type="match status" value="1"/>
</dbReference>
<evidence type="ECO:0000313" key="2">
    <source>
        <dbReference type="EMBL" id="EMD39354.1"/>
    </source>
</evidence>
<gene>
    <name evidence="2" type="ORF">CERSUDRAFT_122743</name>
</gene>
<sequence>MGPTVHMLNPMEAERWQKSTGHSIGTECPAYEVFLGGPYNQRWITIGVPVYNSVSLLGRGTLVWNVFNVFEPHQYMTMKDTWRRARRSPEAQTSNFFPNKHPHNLVGDIGSDVYVHSNGPECVDRNHVVLHRLSIEKVGRPLWEYRSELELLRAIRAVLAGHQYLCQHHILHRGISIGNVLLADTDSPELRGKGFVIDLDFALDSGPSNGGQQWGNIEHGAAIMGTLPFMAQALLEYTVSQEHPPAHEPKHEIESFIWILCYAILRRLSEPHNIRTGRGPLMMTNVPEICCALSTPTTNMLKSLSNMLVLSSIRAVPLDTHAQRFGTASFTLTHLAVLAVFDNAITALTSLACL</sequence>
<dbReference type="InterPro" id="IPR011009">
    <property type="entry name" value="Kinase-like_dom_sf"/>
</dbReference>
<name>M2PRV7_CERS8</name>
<reference evidence="2 3" key="1">
    <citation type="journal article" date="2012" name="Proc. Natl. Acad. Sci. U.S.A.">
        <title>Comparative genomics of Ceriporiopsis subvermispora and Phanerochaete chrysosporium provide insight into selective ligninolysis.</title>
        <authorList>
            <person name="Fernandez-Fueyo E."/>
            <person name="Ruiz-Duenas F.J."/>
            <person name="Ferreira P."/>
            <person name="Floudas D."/>
            <person name="Hibbett D.S."/>
            <person name="Canessa P."/>
            <person name="Larrondo L.F."/>
            <person name="James T.Y."/>
            <person name="Seelenfreund D."/>
            <person name="Lobos S."/>
            <person name="Polanco R."/>
            <person name="Tello M."/>
            <person name="Honda Y."/>
            <person name="Watanabe T."/>
            <person name="Watanabe T."/>
            <person name="Ryu J.S."/>
            <person name="Kubicek C.P."/>
            <person name="Schmoll M."/>
            <person name="Gaskell J."/>
            <person name="Hammel K.E."/>
            <person name="St John F.J."/>
            <person name="Vanden Wymelenberg A."/>
            <person name="Sabat G."/>
            <person name="Splinter BonDurant S."/>
            <person name="Syed K."/>
            <person name="Yadav J.S."/>
            <person name="Doddapaneni H."/>
            <person name="Subramanian V."/>
            <person name="Lavin J.L."/>
            <person name="Oguiza J.A."/>
            <person name="Perez G."/>
            <person name="Pisabarro A.G."/>
            <person name="Ramirez L."/>
            <person name="Santoyo F."/>
            <person name="Master E."/>
            <person name="Coutinho P.M."/>
            <person name="Henrissat B."/>
            <person name="Lombard V."/>
            <person name="Magnuson J.K."/>
            <person name="Kuees U."/>
            <person name="Hori C."/>
            <person name="Igarashi K."/>
            <person name="Samejima M."/>
            <person name="Held B.W."/>
            <person name="Barry K.W."/>
            <person name="LaButti K.M."/>
            <person name="Lapidus A."/>
            <person name="Lindquist E.A."/>
            <person name="Lucas S.M."/>
            <person name="Riley R."/>
            <person name="Salamov A.A."/>
            <person name="Hoffmeister D."/>
            <person name="Schwenk D."/>
            <person name="Hadar Y."/>
            <person name="Yarden O."/>
            <person name="de Vries R.P."/>
            <person name="Wiebenga A."/>
            <person name="Stenlid J."/>
            <person name="Eastwood D."/>
            <person name="Grigoriev I.V."/>
            <person name="Berka R.M."/>
            <person name="Blanchette R.A."/>
            <person name="Kersten P."/>
            <person name="Martinez A.T."/>
            <person name="Vicuna R."/>
            <person name="Cullen D."/>
        </authorList>
    </citation>
    <scope>NUCLEOTIDE SEQUENCE [LARGE SCALE GENOMIC DNA]</scope>
    <source>
        <strain evidence="2 3">B</strain>
    </source>
</reference>
<evidence type="ECO:0000259" key="1">
    <source>
        <dbReference type="Pfam" id="PF17667"/>
    </source>
</evidence>
<feature type="domain" description="Fungal-type protein kinase" evidence="1">
    <location>
        <begin position="126"/>
        <end position="262"/>
    </location>
</feature>
<dbReference type="Proteomes" id="UP000016930">
    <property type="component" value="Unassembled WGS sequence"/>
</dbReference>
<accession>M2PRV7</accession>
<organism evidence="2 3">
    <name type="scientific">Ceriporiopsis subvermispora (strain B)</name>
    <name type="common">White-rot fungus</name>
    <name type="synonym">Gelatoporia subvermispora</name>
    <dbReference type="NCBI Taxonomy" id="914234"/>
    <lineage>
        <taxon>Eukaryota</taxon>
        <taxon>Fungi</taxon>
        <taxon>Dikarya</taxon>
        <taxon>Basidiomycota</taxon>
        <taxon>Agaricomycotina</taxon>
        <taxon>Agaricomycetes</taxon>
        <taxon>Polyporales</taxon>
        <taxon>Gelatoporiaceae</taxon>
        <taxon>Gelatoporia</taxon>
    </lineage>
</organism>
<dbReference type="PANTHER" id="PTHR38248:SF2">
    <property type="entry name" value="FUNK1 11"/>
    <property type="match status" value="1"/>
</dbReference>
<dbReference type="Gene3D" id="1.10.510.10">
    <property type="entry name" value="Transferase(Phosphotransferase) domain 1"/>
    <property type="match status" value="1"/>
</dbReference>
<dbReference type="EMBL" id="KB445794">
    <property type="protein sequence ID" value="EMD39354.1"/>
    <property type="molecule type" value="Genomic_DNA"/>
</dbReference>
<evidence type="ECO:0000313" key="3">
    <source>
        <dbReference type="Proteomes" id="UP000016930"/>
    </source>
</evidence>
<dbReference type="Pfam" id="PF17667">
    <property type="entry name" value="Pkinase_fungal"/>
    <property type="match status" value="1"/>
</dbReference>
<protein>
    <recommendedName>
        <fullName evidence="1">Fungal-type protein kinase domain-containing protein</fullName>
    </recommendedName>
</protein>
<dbReference type="SUPFAM" id="SSF56112">
    <property type="entry name" value="Protein kinase-like (PK-like)"/>
    <property type="match status" value="1"/>
</dbReference>
<dbReference type="HOGENOM" id="CLU_783029_0_0_1"/>
<dbReference type="AlphaFoldDB" id="M2PRV7"/>
<dbReference type="OrthoDB" id="3271155at2759"/>
<keyword evidence="3" id="KW-1185">Reference proteome</keyword>
<dbReference type="InterPro" id="IPR040976">
    <property type="entry name" value="Pkinase_fungal"/>
</dbReference>
<proteinExistence type="predicted"/>